<proteinExistence type="predicted"/>
<accession>A0ABU2CZR9</accession>
<dbReference type="Pfam" id="PF23957">
    <property type="entry name" value="DUF7286"/>
    <property type="match status" value="1"/>
</dbReference>
<keyword evidence="2" id="KW-1185">Reference proteome</keyword>
<dbReference type="Proteomes" id="UP001246244">
    <property type="component" value="Unassembled WGS sequence"/>
</dbReference>
<evidence type="ECO:0000313" key="2">
    <source>
        <dbReference type="Proteomes" id="UP001246244"/>
    </source>
</evidence>
<dbReference type="RefSeq" id="WP_310575268.1">
    <property type="nucleotide sequence ID" value="NZ_JAVKPK010000016.1"/>
</dbReference>
<protein>
    <submittedName>
        <fullName evidence="1">Uncharacterized protein</fullName>
    </submittedName>
</protein>
<dbReference type="InterPro" id="IPR055710">
    <property type="entry name" value="DUF7286"/>
</dbReference>
<comment type="caution">
    <text evidence="1">The sequence shown here is derived from an EMBL/GenBank/DDBJ whole genome shotgun (WGS) entry which is preliminary data.</text>
</comment>
<organism evidence="1 2">
    <name type="scientific">Methanosarcina baikalica</name>
    <dbReference type="NCBI Taxonomy" id="3073890"/>
    <lineage>
        <taxon>Archaea</taxon>
        <taxon>Methanobacteriati</taxon>
        <taxon>Methanobacteriota</taxon>
        <taxon>Stenosarchaea group</taxon>
        <taxon>Methanomicrobia</taxon>
        <taxon>Methanosarcinales</taxon>
        <taxon>Methanosarcinaceae</taxon>
        <taxon>Methanosarcina</taxon>
    </lineage>
</organism>
<name>A0ABU2CZR9_9EURY</name>
<dbReference type="EMBL" id="JAVKPK010000016">
    <property type="protein sequence ID" value="MDR7665241.1"/>
    <property type="molecule type" value="Genomic_DNA"/>
</dbReference>
<sequence>MKEYEWTDSMTGKTIYPLGVRNTCIFTTGISKEIADAISSSDESVKTETSQQISQSISTLNAEVLLLEQNLSEQNVTLDTTHLNTEVSNLKHTYAQEMRSQIIEKVAFEVNSNPVVSDWIKENRVRALTTNYLNSLSDDQVIQKSTTDELASELSAAVKSEIRNSNPPVGPDELEATLNRVDTDIRVGVANGICAVTVNKGEALDAGFGKIDRELKNLANETVDRYSGEVGYKVSKRLDRTMEAVPCGLPVLPPHWIFTVNVWTYEIVGKYQIFTVIDNDNEVIPEPYFGHKGQRYLRQEERVRHPFKQRDDGSPIIIGDNIPLKFRFNGYASTIVGAGPKGVGDKLGDRMEKSIGYDDMILEMG</sequence>
<gene>
    <name evidence="1" type="ORF">RG963_05475</name>
</gene>
<reference evidence="2" key="1">
    <citation type="submission" date="2023-07" db="EMBL/GenBank/DDBJ databases">
        <title>Whole-genome sequencing of a new Methanosarcina sp. Z-7115.</title>
        <authorList>
            <person name="Zhilina T.N."/>
            <person name="Merkel A.Y."/>
        </authorList>
    </citation>
    <scope>NUCLEOTIDE SEQUENCE [LARGE SCALE GENOMIC DNA]</scope>
    <source>
        <strain evidence="2">Z-7115</strain>
    </source>
</reference>
<evidence type="ECO:0000313" key="1">
    <source>
        <dbReference type="EMBL" id="MDR7665241.1"/>
    </source>
</evidence>